<dbReference type="Gene3D" id="3.20.20.140">
    <property type="entry name" value="Metal-dependent hydrolases"/>
    <property type="match status" value="1"/>
</dbReference>
<dbReference type="PANTHER" id="PTHR43794:SF11">
    <property type="entry name" value="AMIDOHYDROLASE-RELATED DOMAIN-CONTAINING PROTEIN"/>
    <property type="match status" value="1"/>
</dbReference>
<comment type="caution">
    <text evidence="4">The sequence shown here is derived from an EMBL/GenBank/DDBJ whole genome shotgun (WGS) entry which is preliminary data.</text>
</comment>
<organism evidence="4 5">
    <name type="scientific">Mycena sanguinolenta</name>
    <dbReference type="NCBI Taxonomy" id="230812"/>
    <lineage>
        <taxon>Eukaryota</taxon>
        <taxon>Fungi</taxon>
        <taxon>Dikarya</taxon>
        <taxon>Basidiomycota</taxon>
        <taxon>Agaricomycotina</taxon>
        <taxon>Agaricomycetes</taxon>
        <taxon>Agaricomycetidae</taxon>
        <taxon>Agaricales</taxon>
        <taxon>Marasmiineae</taxon>
        <taxon>Mycenaceae</taxon>
        <taxon>Mycena</taxon>
    </lineage>
</organism>
<evidence type="ECO:0000313" key="5">
    <source>
        <dbReference type="Proteomes" id="UP000623467"/>
    </source>
</evidence>
<keyword evidence="2" id="KW-0175">Coiled coil</keyword>
<keyword evidence="1 4" id="KW-0378">Hydrolase</keyword>
<accession>A0A8H6YN31</accession>
<feature type="coiled-coil region" evidence="2">
    <location>
        <begin position="439"/>
        <end position="466"/>
    </location>
</feature>
<evidence type="ECO:0000259" key="3">
    <source>
        <dbReference type="Pfam" id="PF01979"/>
    </source>
</evidence>
<dbReference type="PANTHER" id="PTHR43794">
    <property type="entry name" value="AMINOHYDROLASE SSNA-RELATED"/>
    <property type="match status" value="1"/>
</dbReference>
<gene>
    <name evidence="4" type="ORF">MSAN_01074700</name>
</gene>
<name>A0A8H6YN31_9AGAR</name>
<proteinExistence type="predicted"/>
<dbReference type="InterPro" id="IPR032466">
    <property type="entry name" value="Metal_Hydrolase"/>
</dbReference>
<dbReference type="Gene3D" id="2.30.40.10">
    <property type="entry name" value="Urease, subunit C, domain 1"/>
    <property type="match status" value="1"/>
</dbReference>
<dbReference type="EMBL" id="JACAZH010000007">
    <property type="protein sequence ID" value="KAF7364155.1"/>
    <property type="molecule type" value="Genomic_DNA"/>
</dbReference>
<dbReference type="SUPFAM" id="SSF51556">
    <property type="entry name" value="Metallo-dependent hydrolases"/>
    <property type="match status" value="1"/>
</dbReference>
<dbReference type="SUPFAM" id="SSF51338">
    <property type="entry name" value="Composite domain of metallo-dependent hydrolases"/>
    <property type="match status" value="1"/>
</dbReference>
<dbReference type="InterPro" id="IPR011059">
    <property type="entry name" value="Metal-dep_hydrolase_composite"/>
</dbReference>
<dbReference type="Pfam" id="PF01979">
    <property type="entry name" value="Amidohydro_1"/>
    <property type="match status" value="1"/>
</dbReference>
<dbReference type="InterPro" id="IPR006680">
    <property type="entry name" value="Amidohydro-rel"/>
</dbReference>
<sequence>MASSILLRNGTLLIHDEKDRVKARKADLLVVGNEIAEIAVGISAPSPDTIVIDCASKIISPGFIDTHHHLFLTPLKGRHGNDLMLDFLPKGNFSVSLFTPEDIFWGELGGCLESIDSGTTMVVDHANMNYSAEHSSSAISGAVTSGIRSYFCYTPTPRVASWSPFQMATSLVPDWVHSQLTELAQKQPFGDGRVRLGFAFDGYYLPKDAIIALFEKVRALGIKLITSHYTRSAVFGTSSHVSLLNSCGLLKEDILFSHANGALPEDAVQLAAANAHISATPETELQMGLGAPVCFRPDLHDISSLGVDCHTNNSGDMMSQMRLALQSARGTHNESFLDTGKIPRRISNTVEEAYNLGTIKGARAVGMEAEIGSIAVGKLADLVIFDGESPAMVCAAEHDPVAAIVLHASVRDIDTVIVDGRIRKAGGKLTTVELGDGETMQWKDTARELLKRRERVEEEISKLDLQEAKKAITSVFHIDEGRIVDSLS</sequence>
<dbReference type="GO" id="GO:0016810">
    <property type="term" value="F:hydrolase activity, acting on carbon-nitrogen (but not peptide) bonds"/>
    <property type="evidence" value="ECO:0007669"/>
    <property type="project" value="InterPro"/>
</dbReference>
<dbReference type="OrthoDB" id="194468at2759"/>
<dbReference type="AlphaFoldDB" id="A0A8H6YN31"/>
<keyword evidence="5" id="KW-1185">Reference proteome</keyword>
<feature type="domain" description="Amidohydrolase-related" evidence="3">
    <location>
        <begin position="58"/>
        <end position="422"/>
    </location>
</feature>
<protein>
    <submittedName>
        <fullName evidence="4">Metallo-dependent hydrolase</fullName>
    </submittedName>
</protein>
<reference evidence="4" key="1">
    <citation type="submission" date="2020-05" db="EMBL/GenBank/DDBJ databases">
        <title>Mycena genomes resolve the evolution of fungal bioluminescence.</title>
        <authorList>
            <person name="Tsai I.J."/>
        </authorList>
    </citation>
    <scope>NUCLEOTIDE SEQUENCE</scope>
    <source>
        <strain evidence="4">160909Yilan</strain>
    </source>
</reference>
<dbReference type="Proteomes" id="UP000623467">
    <property type="component" value="Unassembled WGS sequence"/>
</dbReference>
<evidence type="ECO:0000256" key="1">
    <source>
        <dbReference type="ARBA" id="ARBA00022801"/>
    </source>
</evidence>
<evidence type="ECO:0000313" key="4">
    <source>
        <dbReference type="EMBL" id="KAF7364155.1"/>
    </source>
</evidence>
<evidence type="ECO:0000256" key="2">
    <source>
        <dbReference type="SAM" id="Coils"/>
    </source>
</evidence>
<dbReference type="InterPro" id="IPR050287">
    <property type="entry name" value="MTA/SAH_deaminase"/>
</dbReference>